<keyword evidence="2" id="KW-1185">Reference proteome</keyword>
<protein>
    <submittedName>
        <fullName evidence="1">Uncharacterized protein</fullName>
    </submittedName>
</protein>
<dbReference type="KEGG" id="ptc:phytr_920"/>
<dbReference type="RefSeq" id="WP_106873931.1">
    <property type="nucleotide sequence ID" value="NZ_CP027845.1"/>
</dbReference>
<sequence>MAYQNTINNKPSKEDGLLLDNMDGVMDSEPHINTFDIKQLKKKISDKFLELVNSLDALAKTNLHANLEKLRYQEFRKMNDEMKILQKYYCEEKFKISGQRVSDKERPTYAMKRLYAWSEDGLRSSWINLDIGDIKDAEVKEKLKSLQDELHIRMISKQRDISKKFINLASRYIEDNDKDHRFRLEECSKYMEQCISKIDLYNISDLKKIETETNILLENFANLVGVDIVHKIEF</sequence>
<organism evidence="1 2">
    <name type="scientific">Candidatus Phycorickettsia trachydisci</name>
    <dbReference type="NCBI Taxonomy" id="2115978"/>
    <lineage>
        <taxon>Bacteria</taxon>
        <taxon>Pseudomonadati</taxon>
        <taxon>Pseudomonadota</taxon>
        <taxon>Alphaproteobacteria</taxon>
        <taxon>Rickettsiales</taxon>
        <taxon>Rickettsiaceae</taxon>
        <taxon>Candidatus Phycorickettsia</taxon>
    </lineage>
</organism>
<dbReference type="Proteomes" id="UP000241762">
    <property type="component" value="Chromosome"/>
</dbReference>
<evidence type="ECO:0000313" key="1">
    <source>
        <dbReference type="EMBL" id="AVP87053.1"/>
    </source>
</evidence>
<dbReference type="EMBL" id="CP027845">
    <property type="protein sequence ID" value="AVP87053.1"/>
    <property type="molecule type" value="Genomic_DNA"/>
</dbReference>
<reference evidence="1 2" key="1">
    <citation type="submission" date="2018-03" db="EMBL/GenBank/DDBJ databases">
        <title>A gene transfer event suggests a long-term partnership between eustigmatophyte algae and a novel lineage of endosymbiotic bacteria.</title>
        <authorList>
            <person name="Yurchenko T."/>
            <person name="Sevcikova T."/>
            <person name="Pribyl P."/>
            <person name="El Karkouri K."/>
            <person name="Klimes V."/>
            <person name="Amaral R."/>
            <person name="Zbrankova V."/>
            <person name="Kim E."/>
            <person name="Raoult D."/>
            <person name="Santos L.M.A."/>
            <person name="Elias M."/>
        </authorList>
    </citation>
    <scope>NUCLEOTIDE SEQUENCE [LARGE SCALE GENOMIC DNA]</scope>
    <source>
        <strain evidence="1">CCALA 838</strain>
    </source>
</reference>
<evidence type="ECO:0000313" key="2">
    <source>
        <dbReference type="Proteomes" id="UP000241762"/>
    </source>
</evidence>
<name>A0A2P1P705_9RICK</name>
<accession>A0A2P1P705</accession>
<gene>
    <name evidence="1" type="ORF">phytr_920</name>
</gene>
<proteinExistence type="predicted"/>
<dbReference type="AlphaFoldDB" id="A0A2P1P705"/>